<evidence type="ECO:0000259" key="8">
    <source>
        <dbReference type="Pfam" id="PF01593"/>
    </source>
</evidence>
<evidence type="ECO:0000256" key="7">
    <source>
        <dbReference type="SAM" id="SignalP"/>
    </source>
</evidence>
<dbReference type="PANTHER" id="PTHR10742:SF342">
    <property type="entry name" value="AMINE OXIDASE"/>
    <property type="match status" value="1"/>
</dbReference>
<evidence type="ECO:0000313" key="10">
    <source>
        <dbReference type="Proteomes" id="UP000694546"/>
    </source>
</evidence>
<dbReference type="PANTHER" id="PTHR10742">
    <property type="entry name" value="FLAVIN MONOAMINE OXIDASE"/>
    <property type="match status" value="1"/>
</dbReference>
<dbReference type="InterPro" id="IPR036188">
    <property type="entry name" value="FAD/NAD-bd_sf"/>
</dbReference>
<feature type="signal peptide" evidence="7">
    <location>
        <begin position="1"/>
        <end position="28"/>
    </location>
</feature>
<protein>
    <recommendedName>
        <fullName evidence="6">Amine oxidase</fullName>
        <ecNumber evidence="6">1.4.3.-</ecNumber>
    </recommendedName>
</protein>
<comment type="similarity">
    <text evidence="6">Belongs to the flavin monoamine oxidase family.</text>
</comment>
<dbReference type="Gene3D" id="3.90.660.10">
    <property type="match status" value="1"/>
</dbReference>
<name>A0A8C5BD16_GADMO</name>
<feature type="binding site" evidence="5">
    <location>
        <position position="121"/>
    </location>
    <ligand>
        <name>substrate</name>
    </ligand>
</feature>
<organism evidence="9 10">
    <name type="scientific">Gadus morhua</name>
    <name type="common">Atlantic cod</name>
    <dbReference type="NCBI Taxonomy" id="8049"/>
    <lineage>
        <taxon>Eukaryota</taxon>
        <taxon>Metazoa</taxon>
        <taxon>Chordata</taxon>
        <taxon>Craniata</taxon>
        <taxon>Vertebrata</taxon>
        <taxon>Euteleostomi</taxon>
        <taxon>Actinopterygii</taxon>
        <taxon>Neopterygii</taxon>
        <taxon>Teleostei</taxon>
        <taxon>Neoteleostei</taxon>
        <taxon>Acanthomorphata</taxon>
        <taxon>Zeiogadaria</taxon>
        <taxon>Gadariae</taxon>
        <taxon>Gadiformes</taxon>
        <taxon>Gadoidei</taxon>
        <taxon>Gadidae</taxon>
        <taxon>Gadus</taxon>
    </lineage>
</organism>
<dbReference type="Pfam" id="PF01593">
    <property type="entry name" value="Amino_oxidase"/>
    <property type="match status" value="1"/>
</dbReference>
<dbReference type="OMA" id="TRGHVSE"/>
<dbReference type="GeneTree" id="ENSGT00940000160928"/>
<keyword evidence="7" id="KW-0732">Signal</keyword>
<dbReference type="AlphaFoldDB" id="A0A8C5BD16"/>
<proteinExistence type="inferred from homology"/>
<feature type="binding site" evidence="5">
    <location>
        <begin position="94"/>
        <end position="95"/>
    </location>
    <ligand>
        <name>FAD</name>
        <dbReference type="ChEBI" id="CHEBI:57692"/>
    </ligand>
</feature>
<evidence type="ECO:0000256" key="1">
    <source>
        <dbReference type="ARBA" id="ARBA00001974"/>
    </source>
</evidence>
<reference evidence="9" key="1">
    <citation type="submission" date="2025-08" db="UniProtKB">
        <authorList>
            <consortium name="Ensembl"/>
        </authorList>
    </citation>
    <scope>IDENTIFICATION</scope>
</reference>
<accession>A0A8C5BD16</accession>
<dbReference type="FunFam" id="3.50.50.60:FF:000450">
    <property type="entry name" value="Amine oxidase"/>
    <property type="match status" value="1"/>
</dbReference>
<dbReference type="EC" id="1.4.3.-" evidence="6"/>
<dbReference type="SUPFAM" id="SSF54373">
    <property type="entry name" value="FAD-linked reductases, C-terminal domain"/>
    <property type="match status" value="1"/>
</dbReference>
<feature type="binding site" evidence="5">
    <location>
        <begin position="118"/>
        <end position="121"/>
    </location>
    <ligand>
        <name>FAD</name>
        <dbReference type="ChEBI" id="CHEBI:57692"/>
    </ligand>
</feature>
<evidence type="ECO:0000256" key="5">
    <source>
        <dbReference type="PIRSR" id="PIRSR601613-1"/>
    </source>
</evidence>
<feature type="chain" id="PRO_5034179099" description="Amine oxidase" evidence="7">
    <location>
        <begin position="29"/>
        <end position="532"/>
    </location>
</feature>
<dbReference type="PRINTS" id="PR00757">
    <property type="entry name" value="AMINEOXDASEF"/>
</dbReference>
<keyword evidence="3 6" id="KW-0274">FAD</keyword>
<dbReference type="Ensembl" id="ENSGMOT00000025164.1">
    <property type="protein sequence ID" value="ENSGMOP00000044572.1"/>
    <property type="gene ID" value="ENSGMOG00000027249.1"/>
</dbReference>
<evidence type="ECO:0000313" key="9">
    <source>
        <dbReference type="Ensembl" id="ENSGMOP00000044572.1"/>
    </source>
</evidence>
<dbReference type="InterPro" id="IPR001613">
    <property type="entry name" value="Flavin_amine_oxidase"/>
</dbReference>
<comment type="cofactor">
    <cofactor evidence="1 6">
        <name>FAD</name>
        <dbReference type="ChEBI" id="CHEBI:57692"/>
    </cofactor>
</comment>
<dbReference type="SUPFAM" id="SSF51905">
    <property type="entry name" value="FAD/NAD(P)-binding domain"/>
    <property type="match status" value="1"/>
</dbReference>
<feature type="binding site" evidence="5">
    <location>
        <position position="289"/>
    </location>
    <ligand>
        <name>FAD</name>
        <dbReference type="ChEBI" id="CHEBI:57692"/>
    </ligand>
</feature>
<evidence type="ECO:0000256" key="3">
    <source>
        <dbReference type="ARBA" id="ARBA00022827"/>
    </source>
</evidence>
<evidence type="ECO:0000256" key="6">
    <source>
        <dbReference type="RuleBase" id="RU362067"/>
    </source>
</evidence>
<dbReference type="Gene3D" id="3.50.50.60">
    <property type="entry name" value="FAD/NAD(P)-binding domain"/>
    <property type="match status" value="1"/>
</dbReference>
<dbReference type="InterPro" id="IPR050281">
    <property type="entry name" value="Flavin_monoamine_oxidase"/>
</dbReference>
<feature type="domain" description="Amine oxidase" evidence="8">
    <location>
        <begin position="74"/>
        <end position="509"/>
    </location>
</feature>
<dbReference type="Gene3D" id="1.10.405.10">
    <property type="entry name" value="Guanine Nucleotide Dissociation Inhibitor, domain 1"/>
    <property type="match status" value="1"/>
</dbReference>
<feature type="binding site" evidence="5">
    <location>
        <position position="486"/>
    </location>
    <ligand>
        <name>FAD</name>
        <dbReference type="ChEBI" id="CHEBI:57692"/>
    </ligand>
</feature>
<reference evidence="9" key="2">
    <citation type="submission" date="2025-09" db="UniProtKB">
        <authorList>
            <consortium name="Ensembl"/>
        </authorList>
    </citation>
    <scope>IDENTIFICATION</scope>
</reference>
<dbReference type="InterPro" id="IPR002937">
    <property type="entry name" value="Amino_oxidase"/>
</dbReference>
<evidence type="ECO:0000256" key="4">
    <source>
        <dbReference type="ARBA" id="ARBA00023002"/>
    </source>
</evidence>
<keyword evidence="4 6" id="KW-0560">Oxidoreductase</keyword>
<dbReference type="GO" id="GO:0001716">
    <property type="term" value="F:L-amino-acid oxidase activity"/>
    <property type="evidence" value="ECO:0007669"/>
    <property type="project" value="TreeGrafter"/>
</dbReference>
<dbReference type="GO" id="GO:0009063">
    <property type="term" value="P:amino acid catabolic process"/>
    <property type="evidence" value="ECO:0007669"/>
    <property type="project" value="TreeGrafter"/>
</dbReference>
<keyword evidence="10" id="KW-1185">Reference proteome</keyword>
<keyword evidence="2 6" id="KW-0285">Flavoprotein</keyword>
<dbReference type="Proteomes" id="UP000694546">
    <property type="component" value="Chromosome 17"/>
</dbReference>
<sequence length="532" mass="59084">SLPVAIASFECAVVVLLLACVSWPRGATEDLRSFKEQLSDCLGDEDYQELLDISIHGLPPAQTPRHVVVVGAGMAGLTAAKLLQDAGHQVTVLEASGRVGGRVETYRHPTEGWYADLGAMRIPNFHQIVLSYAEMLGVKLGQFVMYDPNTFYLVNGQRVKTGAADKNPALLKYNFPHRGKALSADQLMDRALEAVRMKHEGCAALKRYDQYSLKGYFVQVANLSSEEVRMIGDLLNENSWMYLALTEMLYELADISDQTEYFEVVDGSDRLPQALHNVLAKPAQLNSPVKQITHSDAGVDVFYLKGKDSPQIKLAADAVLVTTTAKAAHFIEFVPPLTPGKRHALSSVHYDSSTKIILTFSRRFWEDDCIKGGKSITDRPSRFIYYPSHDFPQNPDIGVLLASYTWSDDSLIFQGLGDEELKEVALKDLELIHGEQVWDLCTGVVVKKWSSDPYSLGAYAMFTPYQHTEIASELFQAEGRVHFAGEHTGFTHAWIETAMKTAIRAAKNINHQLQDPIDQSETSTYRHASVVA</sequence>
<evidence type="ECO:0000256" key="2">
    <source>
        <dbReference type="ARBA" id="ARBA00022630"/>
    </source>
</evidence>